<dbReference type="EMBL" id="CZDF01000139">
    <property type="protein sequence ID" value="CUR31946.1"/>
    <property type="molecule type" value="Genomic_DNA"/>
</dbReference>
<dbReference type="Proteomes" id="UP000184315">
    <property type="component" value="Unassembled WGS sequence"/>
</dbReference>
<name>A0A1J1LIU6_9CYAN</name>
<gene>
    <name evidence="1" type="ORF">PL9214350004</name>
</gene>
<organism evidence="1 2">
    <name type="scientific">Planktothrix tepida PCC 9214</name>
    <dbReference type="NCBI Taxonomy" id="671072"/>
    <lineage>
        <taxon>Bacteria</taxon>
        <taxon>Bacillati</taxon>
        <taxon>Cyanobacteriota</taxon>
        <taxon>Cyanophyceae</taxon>
        <taxon>Oscillatoriophycideae</taxon>
        <taxon>Oscillatoriales</taxon>
        <taxon>Microcoleaceae</taxon>
        <taxon>Planktothrix</taxon>
    </lineage>
</organism>
<proteinExistence type="predicted"/>
<reference evidence="2" key="1">
    <citation type="submission" date="2015-10" db="EMBL/GenBank/DDBJ databases">
        <authorList>
            <person name="Regsiter A."/>
            <person name="william w."/>
        </authorList>
    </citation>
    <scope>NUCLEOTIDE SEQUENCE [LARGE SCALE GENOMIC DNA]</scope>
</reference>
<sequence length="51" mass="5933">MLTFLRIDLTENPKKTYNETIQSKLSEDFPGLSLNQDTRIFQKRSLIIAFG</sequence>
<protein>
    <submittedName>
        <fullName evidence="1">Uncharacterized protein</fullName>
    </submittedName>
</protein>
<evidence type="ECO:0000313" key="1">
    <source>
        <dbReference type="EMBL" id="CUR31946.1"/>
    </source>
</evidence>
<evidence type="ECO:0000313" key="2">
    <source>
        <dbReference type="Proteomes" id="UP000184315"/>
    </source>
</evidence>
<accession>A0A1J1LIU6</accession>
<dbReference type="AlphaFoldDB" id="A0A1J1LIU6"/>
<keyword evidence="2" id="KW-1185">Reference proteome</keyword>